<keyword evidence="4 13" id="KW-0812">Transmembrane</keyword>
<evidence type="ECO:0000256" key="13">
    <source>
        <dbReference type="HAMAP-Rule" id="MF_01665"/>
    </source>
</evidence>
<organism evidence="14 15">
    <name type="scientific">Pseudooceanicola albus</name>
    <dbReference type="NCBI Taxonomy" id="2692189"/>
    <lineage>
        <taxon>Bacteria</taxon>
        <taxon>Pseudomonadati</taxon>
        <taxon>Pseudomonadota</taxon>
        <taxon>Alphaproteobacteria</taxon>
        <taxon>Rhodobacterales</taxon>
        <taxon>Paracoccaceae</taxon>
        <taxon>Pseudooceanicola</taxon>
    </lineage>
</organism>
<evidence type="ECO:0000256" key="11">
    <source>
        <dbReference type="ARBA" id="ARBA00044501"/>
    </source>
</evidence>
<dbReference type="GO" id="GO:0006784">
    <property type="term" value="P:heme A biosynthetic process"/>
    <property type="evidence" value="ECO:0007669"/>
    <property type="project" value="UniProtKB-UniRule"/>
</dbReference>
<evidence type="ECO:0000256" key="8">
    <source>
        <dbReference type="ARBA" id="ARBA00023004"/>
    </source>
</evidence>
<feature type="transmembrane region" description="Helical" evidence="13">
    <location>
        <begin position="319"/>
        <end position="345"/>
    </location>
</feature>
<feature type="transmembrane region" description="Helical" evidence="13">
    <location>
        <begin position="351"/>
        <end position="372"/>
    </location>
</feature>
<dbReference type="EMBL" id="WUMU01000001">
    <property type="protein sequence ID" value="MXN16397.1"/>
    <property type="molecule type" value="Genomic_DNA"/>
</dbReference>
<dbReference type="GO" id="GO:0046872">
    <property type="term" value="F:metal ion binding"/>
    <property type="evidence" value="ECO:0007669"/>
    <property type="project" value="UniProtKB-KW"/>
</dbReference>
<feature type="transmembrane region" description="Helical" evidence="13">
    <location>
        <begin position="223"/>
        <end position="247"/>
    </location>
</feature>
<evidence type="ECO:0000256" key="10">
    <source>
        <dbReference type="ARBA" id="ARBA00023136"/>
    </source>
</evidence>
<evidence type="ECO:0000313" key="14">
    <source>
        <dbReference type="EMBL" id="MXN16397.1"/>
    </source>
</evidence>
<evidence type="ECO:0000256" key="2">
    <source>
        <dbReference type="ARBA" id="ARBA00004141"/>
    </source>
</evidence>
<keyword evidence="7 13" id="KW-0560">Oxidoreductase</keyword>
<feature type="transmembrane region" description="Helical" evidence="13">
    <location>
        <begin position="37"/>
        <end position="55"/>
    </location>
</feature>
<evidence type="ECO:0000256" key="12">
    <source>
        <dbReference type="ARBA" id="ARBA00048044"/>
    </source>
</evidence>
<feature type="transmembrane region" description="Helical" evidence="13">
    <location>
        <begin position="287"/>
        <end position="307"/>
    </location>
</feature>
<dbReference type="PANTHER" id="PTHR23289:SF2">
    <property type="entry name" value="CYTOCHROME C OXIDASE ASSEMBLY PROTEIN COX15 HOMOLOG"/>
    <property type="match status" value="1"/>
</dbReference>
<dbReference type="GO" id="GO:0120547">
    <property type="term" value="F:heme A synthase activity"/>
    <property type="evidence" value="ECO:0007669"/>
    <property type="project" value="UniProtKB-EC"/>
</dbReference>
<keyword evidence="10 13" id="KW-0472">Membrane</keyword>
<dbReference type="PANTHER" id="PTHR23289">
    <property type="entry name" value="CYTOCHROME C OXIDASE ASSEMBLY PROTEIN COX15"/>
    <property type="match status" value="1"/>
</dbReference>
<comment type="subcellular location">
    <subcellularLocation>
        <location evidence="13">Cell membrane</location>
        <topology evidence="13">Multi-pass membrane protein</topology>
    </subcellularLocation>
    <subcellularLocation>
        <location evidence="2">Membrane</location>
        <topology evidence="2">Multi-pass membrane protein</topology>
    </subcellularLocation>
</comment>
<keyword evidence="15" id="KW-1185">Reference proteome</keyword>
<evidence type="ECO:0000256" key="6">
    <source>
        <dbReference type="ARBA" id="ARBA00022989"/>
    </source>
</evidence>
<dbReference type="HAMAP" id="MF_01665">
    <property type="entry name" value="HemeA_synth_type2"/>
    <property type="match status" value="1"/>
</dbReference>
<dbReference type="Proteomes" id="UP000477911">
    <property type="component" value="Unassembled WGS sequence"/>
</dbReference>
<keyword evidence="3 13" id="KW-1003">Cell membrane</keyword>
<keyword evidence="5 13" id="KW-0479">Metal-binding</keyword>
<feature type="binding site" description="axial binding residue" evidence="13">
    <location>
        <position position="289"/>
    </location>
    <ligand>
        <name>heme</name>
        <dbReference type="ChEBI" id="CHEBI:30413"/>
    </ligand>
    <ligandPart>
        <name>Fe</name>
        <dbReference type="ChEBI" id="CHEBI:18248"/>
    </ligandPart>
</feature>
<comment type="similarity">
    <text evidence="13">Belongs to the COX15/CtaA family. Type 2 subfamily.</text>
</comment>
<accession>A0A6L7FZ54</accession>
<evidence type="ECO:0000256" key="9">
    <source>
        <dbReference type="ARBA" id="ARBA00023133"/>
    </source>
</evidence>
<dbReference type="InterPro" id="IPR003780">
    <property type="entry name" value="COX15/CtaA_fam"/>
</dbReference>
<dbReference type="GO" id="GO:0016653">
    <property type="term" value="F:oxidoreductase activity, acting on NAD(P)H, heme protein as acceptor"/>
    <property type="evidence" value="ECO:0007669"/>
    <property type="project" value="TreeGrafter"/>
</dbReference>
<feature type="transmembrane region" description="Helical" evidence="13">
    <location>
        <begin position="151"/>
        <end position="168"/>
    </location>
</feature>
<evidence type="ECO:0000256" key="1">
    <source>
        <dbReference type="ARBA" id="ARBA00001970"/>
    </source>
</evidence>
<evidence type="ECO:0000256" key="3">
    <source>
        <dbReference type="ARBA" id="ARBA00022475"/>
    </source>
</evidence>
<comment type="pathway">
    <text evidence="11 13">Porphyrin-containing compound metabolism; heme A biosynthesis; heme A from heme O: step 1/1.</text>
</comment>
<keyword evidence="6 13" id="KW-1133">Transmembrane helix</keyword>
<evidence type="ECO:0000256" key="5">
    <source>
        <dbReference type="ARBA" id="ARBA00022723"/>
    </source>
</evidence>
<proteinExistence type="inferred from homology"/>
<dbReference type="EC" id="1.17.99.9" evidence="13"/>
<dbReference type="InterPro" id="IPR054616">
    <property type="entry name" value="HemA_synt_rhodobact"/>
</dbReference>
<protein>
    <recommendedName>
        <fullName evidence="13">Heme A synthase</fullName>
        <shortName evidence="13">HAS</shortName>
        <ecNumber evidence="13">1.17.99.9</ecNumber>
    </recommendedName>
    <alternativeName>
        <fullName evidence="13">Cytochrome aa3-controlling protein</fullName>
    </alternativeName>
</protein>
<dbReference type="Pfam" id="PF02628">
    <property type="entry name" value="COX15-CtaA"/>
    <property type="match status" value="1"/>
</dbReference>
<feature type="binding site" description="axial binding residue" evidence="13">
    <location>
        <position position="349"/>
    </location>
    <ligand>
        <name>heme</name>
        <dbReference type="ChEBI" id="CHEBI:30413"/>
    </ligand>
    <ligandPart>
        <name>Fe</name>
        <dbReference type="ChEBI" id="CHEBI:18248"/>
    </ligandPart>
</feature>
<comment type="cofactor">
    <cofactor evidence="1 13">
        <name>heme b</name>
        <dbReference type="ChEBI" id="CHEBI:60344"/>
    </cofactor>
</comment>
<name>A0A6L7FZ54_9RHOB</name>
<comment type="function">
    <text evidence="13">Catalyzes the conversion of heme O to heme A by two successive hydroxylations of the methyl group at C8. The first hydroxylation forms heme I, the second hydroxylation results in an unstable dihydroxymethyl group, which spontaneously dehydrates, resulting in the formyl group of heme A.</text>
</comment>
<keyword evidence="8 13" id="KW-0408">Iron</keyword>
<dbReference type="RefSeq" id="WP_160890938.1">
    <property type="nucleotide sequence ID" value="NZ_WUMU01000001.1"/>
</dbReference>
<comment type="caution">
    <text evidence="14">The sequence shown here is derived from an EMBL/GenBank/DDBJ whole genome shotgun (WGS) entry which is preliminary data.</text>
</comment>
<dbReference type="GO" id="GO:0005886">
    <property type="term" value="C:plasma membrane"/>
    <property type="evidence" value="ECO:0007669"/>
    <property type="project" value="UniProtKB-SubCell"/>
</dbReference>
<dbReference type="AlphaFoldDB" id="A0A6L7FZ54"/>
<dbReference type="InterPro" id="IPR023754">
    <property type="entry name" value="HemeA_Synthase_type2"/>
</dbReference>
<feature type="transmembrane region" description="Helical" evidence="13">
    <location>
        <begin position="180"/>
        <end position="203"/>
    </location>
</feature>
<evidence type="ECO:0000256" key="7">
    <source>
        <dbReference type="ARBA" id="ARBA00023002"/>
    </source>
</evidence>
<evidence type="ECO:0000256" key="4">
    <source>
        <dbReference type="ARBA" id="ARBA00022692"/>
    </source>
</evidence>
<dbReference type="NCBIfam" id="NF045570">
    <property type="entry name" value="HemSynCtaAAlphapr"/>
    <property type="match status" value="1"/>
</dbReference>
<sequence length="377" mass="42423">MSQKRSIFEDVSETQKPEIRTGAIDGARRGSRRAVRIWMALLFLMVVAMIALGGLTRLTDSGLSITQWKPLSGALPPMGQAAWQHEFDLYKQIPQFTEQNSWMQLSDFKQIYWWEWSHRNLGRAIGLVWALGFFGFWALGKIPQGWKGRCFGIGVLGAVQGAVGWWMVSSGLGGDMLRVASYRLAIHLGVAFTILGFIAWFVYALGREERDLMQARRAREKKLFGMSTGWMHMLFLQVLLGALTAGIDAGRSFTDWPLMGGQFFPPYAFDIQPIWHNFLENPGLVQFIHRCFGYLVFIYGTVCFLKGNRSPNAATRRAFMIAWISMLVQVLLGITTVMTAAMVHVAITHQLVAVLTFVLIIRARFMAAYPVVSGIRG</sequence>
<evidence type="ECO:0000313" key="15">
    <source>
        <dbReference type="Proteomes" id="UP000477911"/>
    </source>
</evidence>
<dbReference type="UniPathway" id="UPA00269">
    <property type="reaction ID" value="UER00713"/>
</dbReference>
<gene>
    <name evidence="13" type="primary">ctaA</name>
    <name evidence="14" type="ORF">GR170_01010</name>
</gene>
<comment type="catalytic activity">
    <reaction evidence="12">
        <text>Fe(II)-heme o + 2 A + H2O = Fe(II)-heme a + 2 AH2</text>
        <dbReference type="Rhea" id="RHEA:63388"/>
        <dbReference type="ChEBI" id="CHEBI:13193"/>
        <dbReference type="ChEBI" id="CHEBI:15377"/>
        <dbReference type="ChEBI" id="CHEBI:17499"/>
        <dbReference type="ChEBI" id="CHEBI:60530"/>
        <dbReference type="ChEBI" id="CHEBI:61715"/>
        <dbReference type="EC" id="1.17.99.9"/>
    </reaction>
    <physiologicalReaction direction="left-to-right" evidence="12">
        <dbReference type="Rhea" id="RHEA:63389"/>
    </physiologicalReaction>
</comment>
<keyword evidence="9 13" id="KW-0350">Heme biosynthesis</keyword>
<feature type="transmembrane region" description="Helical" evidence="13">
    <location>
        <begin position="121"/>
        <end position="139"/>
    </location>
</feature>
<reference evidence="14 15" key="1">
    <citation type="submission" date="2019-12" db="EMBL/GenBank/DDBJ databases">
        <authorList>
            <person name="Li M."/>
        </authorList>
    </citation>
    <scope>NUCLEOTIDE SEQUENCE [LARGE SCALE GENOMIC DNA]</scope>
    <source>
        <strain evidence="14 15">GBMRC 2024</strain>
    </source>
</reference>
<comment type="subunit">
    <text evidence="13">Interacts with CtaB.</text>
</comment>